<reference evidence="4" key="2">
    <citation type="submission" date="2012-11" db="EMBL/GenBank/DDBJ databases">
        <authorList>
            <person name="Kuo A."/>
            <person name="Curtis B.A."/>
            <person name="Tanifuji G."/>
            <person name="Burki F."/>
            <person name="Gruber A."/>
            <person name="Irimia M."/>
            <person name="Maruyama S."/>
            <person name="Arias M.C."/>
            <person name="Ball S.G."/>
            <person name="Gile G.H."/>
            <person name="Hirakawa Y."/>
            <person name="Hopkins J.F."/>
            <person name="Rensing S.A."/>
            <person name="Schmutz J."/>
            <person name="Symeonidi A."/>
            <person name="Elias M."/>
            <person name="Eveleigh R.J."/>
            <person name="Herman E.K."/>
            <person name="Klute M.J."/>
            <person name="Nakayama T."/>
            <person name="Obornik M."/>
            <person name="Reyes-Prieto A."/>
            <person name="Armbrust E.V."/>
            <person name="Aves S.J."/>
            <person name="Beiko R.G."/>
            <person name="Coutinho P."/>
            <person name="Dacks J.B."/>
            <person name="Durnford D.G."/>
            <person name="Fast N.M."/>
            <person name="Green B.R."/>
            <person name="Grisdale C."/>
            <person name="Hempe F."/>
            <person name="Henrissat B."/>
            <person name="Hoppner M.P."/>
            <person name="Ishida K.-I."/>
            <person name="Kim E."/>
            <person name="Koreny L."/>
            <person name="Kroth P.G."/>
            <person name="Liu Y."/>
            <person name="Malik S.-B."/>
            <person name="Maier U.G."/>
            <person name="McRose D."/>
            <person name="Mock T."/>
            <person name="Neilson J.A."/>
            <person name="Onodera N.T."/>
            <person name="Poole A.M."/>
            <person name="Pritham E.J."/>
            <person name="Richards T.A."/>
            <person name="Rocap G."/>
            <person name="Roy S.W."/>
            <person name="Sarai C."/>
            <person name="Schaack S."/>
            <person name="Shirato S."/>
            <person name="Slamovits C.H."/>
            <person name="Spencer D.F."/>
            <person name="Suzuki S."/>
            <person name="Worden A.Z."/>
            <person name="Zauner S."/>
            <person name="Barry K."/>
            <person name="Bell C."/>
            <person name="Bharti A.K."/>
            <person name="Crow J.A."/>
            <person name="Grimwood J."/>
            <person name="Kramer R."/>
            <person name="Lindquist E."/>
            <person name="Lucas S."/>
            <person name="Salamov A."/>
            <person name="McFadden G.I."/>
            <person name="Lane C.E."/>
            <person name="Keeling P.J."/>
            <person name="Gray M.W."/>
            <person name="Grigoriev I.V."/>
            <person name="Archibald J.M."/>
        </authorList>
    </citation>
    <scope>NUCLEOTIDE SEQUENCE</scope>
    <source>
        <strain evidence="4">CCMP2712</strain>
    </source>
</reference>
<keyword evidence="1" id="KW-0732">Signal</keyword>
<protein>
    <recommendedName>
        <fullName evidence="5">Reelin domain-containing protein</fullName>
    </recommendedName>
</protein>
<organism evidence="2">
    <name type="scientific">Guillardia theta (strain CCMP2712)</name>
    <name type="common">Cryptophyte</name>
    <dbReference type="NCBI Taxonomy" id="905079"/>
    <lineage>
        <taxon>Eukaryota</taxon>
        <taxon>Cryptophyceae</taxon>
        <taxon>Pyrenomonadales</taxon>
        <taxon>Geminigeraceae</taxon>
        <taxon>Guillardia</taxon>
    </lineage>
</organism>
<dbReference type="PaxDb" id="55529-EKX52043"/>
<proteinExistence type="predicted"/>
<reference evidence="2 4" key="1">
    <citation type="journal article" date="2012" name="Nature">
        <title>Algal genomes reveal evolutionary mosaicism and the fate of nucleomorphs.</title>
        <authorList>
            <consortium name="DOE Joint Genome Institute"/>
            <person name="Curtis B.A."/>
            <person name="Tanifuji G."/>
            <person name="Burki F."/>
            <person name="Gruber A."/>
            <person name="Irimia M."/>
            <person name="Maruyama S."/>
            <person name="Arias M.C."/>
            <person name="Ball S.G."/>
            <person name="Gile G.H."/>
            <person name="Hirakawa Y."/>
            <person name="Hopkins J.F."/>
            <person name="Kuo A."/>
            <person name="Rensing S.A."/>
            <person name="Schmutz J."/>
            <person name="Symeonidi A."/>
            <person name="Elias M."/>
            <person name="Eveleigh R.J."/>
            <person name="Herman E.K."/>
            <person name="Klute M.J."/>
            <person name="Nakayama T."/>
            <person name="Obornik M."/>
            <person name="Reyes-Prieto A."/>
            <person name="Armbrust E.V."/>
            <person name="Aves S.J."/>
            <person name="Beiko R.G."/>
            <person name="Coutinho P."/>
            <person name="Dacks J.B."/>
            <person name="Durnford D.G."/>
            <person name="Fast N.M."/>
            <person name="Green B.R."/>
            <person name="Grisdale C.J."/>
            <person name="Hempel F."/>
            <person name="Henrissat B."/>
            <person name="Hoppner M.P."/>
            <person name="Ishida K."/>
            <person name="Kim E."/>
            <person name="Koreny L."/>
            <person name="Kroth P.G."/>
            <person name="Liu Y."/>
            <person name="Malik S.B."/>
            <person name="Maier U.G."/>
            <person name="McRose D."/>
            <person name="Mock T."/>
            <person name="Neilson J.A."/>
            <person name="Onodera N.T."/>
            <person name="Poole A.M."/>
            <person name="Pritham E.J."/>
            <person name="Richards T.A."/>
            <person name="Rocap G."/>
            <person name="Roy S.W."/>
            <person name="Sarai C."/>
            <person name="Schaack S."/>
            <person name="Shirato S."/>
            <person name="Slamovits C.H."/>
            <person name="Spencer D.F."/>
            <person name="Suzuki S."/>
            <person name="Worden A.Z."/>
            <person name="Zauner S."/>
            <person name="Barry K."/>
            <person name="Bell C."/>
            <person name="Bharti A.K."/>
            <person name="Crow J.A."/>
            <person name="Grimwood J."/>
            <person name="Kramer R."/>
            <person name="Lindquist E."/>
            <person name="Lucas S."/>
            <person name="Salamov A."/>
            <person name="McFadden G.I."/>
            <person name="Lane C.E."/>
            <person name="Keeling P.J."/>
            <person name="Gray M.W."/>
            <person name="Grigoriev I.V."/>
            <person name="Archibald J.M."/>
        </authorList>
    </citation>
    <scope>NUCLEOTIDE SEQUENCE</scope>
    <source>
        <strain evidence="2 4">CCMP2712</strain>
    </source>
</reference>
<dbReference type="RefSeq" id="XP_005839023.1">
    <property type="nucleotide sequence ID" value="XM_005838966.1"/>
</dbReference>
<name>L1JVC0_GUITC</name>
<dbReference type="EMBL" id="JH992973">
    <property type="protein sequence ID" value="EKX52043.1"/>
    <property type="molecule type" value="Genomic_DNA"/>
</dbReference>
<keyword evidence="4" id="KW-1185">Reference proteome</keyword>
<dbReference type="HOGENOM" id="CLU_1639838_0_0_1"/>
<dbReference type="GeneID" id="17309091"/>
<dbReference type="KEGG" id="gtt:GUITHDRAFT_150662"/>
<dbReference type="Proteomes" id="UP000011087">
    <property type="component" value="Unassembled WGS sequence"/>
</dbReference>
<accession>L1JVC0</accession>
<feature type="non-terminal residue" evidence="2">
    <location>
        <position position="162"/>
    </location>
</feature>
<evidence type="ECO:0000313" key="4">
    <source>
        <dbReference type="Proteomes" id="UP000011087"/>
    </source>
</evidence>
<evidence type="ECO:0000313" key="2">
    <source>
        <dbReference type="EMBL" id="EKX52043.1"/>
    </source>
</evidence>
<evidence type="ECO:0008006" key="5">
    <source>
        <dbReference type="Google" id="ProtNLM"/>
    </source>
</evidence>
<feature type="signal peptide" evidence="1">
    <location>
        <begin position="1"/>
        <end position="21"/>
    </location>
</feature>
<reference evidence="3" key="3">
    <citation type="submission" date="2015-06" db="UniProtKB">
        <authorList>
            <consortium name="EnsemblProtists"/>
        </authorList>
    </citation>
    <scope>IDENTIFICATION</scope>
</reference>
<feature type="chain" id="PRO_5008771802" description="Reelin domain-containing protein" evidence="1">
    <location>
        <begin position="22"/>
        <end position="162"/>
    </location>
</feature>
<sequence length="162" mass="16832">MLARQVLPLLAIAGSFLLASAHPDEVVGTDAHCAKKLDVGVNYGEMGGAVQPSTGRDVGLVKDGKLIPCGTSIKAGTAGLQVWMTDNVATSTNQFLFELKFSATGSSTWGFAGSVDQGSCPTTRLSNPKYSKTSTVTMPSVNGDLTVRGLWAADSKHGIMVN</sequence>
<evidence type="ECO:0000256" key="1">
    <source>
        <dbReference type="SAM" id="SignalP"/>
    </source>
</evidence>
<dbReference type="EnsemblProtists" id="EKX52043">
    <property type="protein sequence ID" value="EKX52043"/>
    <property type="gene ID" value="GUITHDRAFT_150662"/>
</dbReference>
<gene>
    <name evidence="2" type="ORF">GUITHDRAFT_150662</name>
</gene>
<dbReference type="AlphaFoldDB" id="L1JVC0"/>
<evidence type="ECO:0000313" key="3">
    <source>
        <dbReference type="EnsemblProtists" id="EKX52043"/>
    </source>
</evidence>